<dbReference type="EMBL" id="LGCI01000002">
    <property type="protein sequence ID" value="KOY84038.1"/>
    <property type="molecule type" value="Genomic_DNA"/>
</dbReference>
<reference evidence="2 3" key="1">
    <citation type="submission" date="2015-07" db="EMBL/GenBank/DDBJ databases">
        <title>Genome sequencing project for genomic taxonomy and phylogenomics of Bacillus-like bacteria.</title>
        <authorList>
            <person name="Liu B."/>
            <person name="Wang J."/>
            <person name="Zhu Y."/>
            <person name="Liu G."/>
            <person name="Chen Q."/>
            <person name="Chen Z."/>
            <person name="Che J."/>
            <person name="Ge C."/>
            <person name="Shi H."/>
            <person name="Pan Z."/>
            <person name="Liu X."/>
        </authorList>
    </citation>
    <scope>NUCLEOTIDE SEQUENCE [LARGE SCALE GENOMIC DNA]</scope>
    <source>
        <strain evidence="2 3">DSM 54</strain>
    </source>
</reference>
<gene>
    <name evidence="2" type="ORF">ADM90_01095</name>
</gene>
<feature type="compositionally biased region" description="Low complexity" evidence="1">
    <location>
        <begin position="104"/>
        <end position="116"/>
    </location>
</feature>
<protein>
    <submittedName>
        <fullName evidence="2">Uncharacterized protein</fullName>
    </submittedName>
</protein>
<feature type="region of interest" description="Disordered" evidence="1">
    <location>
        <begin position="1"/>
        <end position="27"/>
    </location>
</feature>
<keyword evidence="3" id="KW-1185">Reference proteome</keyword>
<sequence>MKISSLIAQEKISSQQNRKKIMHRKEAGDAYRKNAMYFQPKKNPLLLELENLLLGRTDQKLYDQQQENSSEVTPQQQAIMQDLQQTEKSVRAHEQAYKAENNDSSPSSVSSESSAITGSELNNTLQILEQVRSAALASDVPSSQDLRVAASADAQIRHLLNAEDGAEDIDPPFVHDTIEVKVPERFSKELKLDPFTDTIFGKSYENALRSNTFKFASEKYASHIQMTKNGYRPDQDSKFSLIA</sequence>
<comment type="caution">
    <text evidence="2">The sequence shown here is derived from an EMBL/GenBank/DDBJ whole genome shotgun (WGS) entry which is preliminary data.</text>
</comment>
<dbReference type="Proteomes" id="UP000037977">
    <property type="component" value="Unassembled WGS sequence"/>
</dbReference>
<evidence type="ECO:0000256" key="1">
    <source>
        <dbReference type="SAM" id="MobiDB-lite"/>
    </source>
</evidence>
<accession>A0A0M9DLT5</accession>
<dbReference type="AlphaFoldDB" id="A0A0M9DLT5"/>
<proteinExistence type="predicted"/>
<dbReference type="RefSeq" id="WP_053993230.1">
    <property type="nucleotide sequence ID" value="NZ_CP065643.1"/>
</dbReference>
<evidence type="ECO:0000313" key="2">
    <source>
        <dbReference type="EMBL" id="KOY84038.1"/>
    </source>
</evidence>
<dbReference type="OrthoDB" id="292377at2"/>
<name>A0A0M9DLT5_9BACI</name>
<evidence type="ECO:0000313" key="3">
    <source>
        <dbReference type="Proteomes" id="UP000037977"/>
    </source>
</evidence>
<organism evidence="2 3">
    <name type="scientific">Lysinibacillus macroides</name>
    <dbReference type="NCBI Taxonomy" id="33935"/>
    <lineage>
        <taxon>Bacteria</taxon>
        <taxon>Bacillati</taxon>
        <taxon>Bacillota</taxon>
        <taxon>Bacilli</taxon>
        <taxon>Bacillales</taxon>
        <taxon>Bacillaceae</taxon>
        <taxon>Lysinibacillus</taxon>
    </lineage>
</organism>
<feature type="region of interest" description="Disordered" evidence="1">
    <location>
        <begin position="82"/>
        <end position="116"/>
    </location>
</feature>
<dbReference type="STRING" id="33935.ADM90_01095"/>
<dbReference type="PATRIC" id="fig|33935.3.peg.3063"/>
<feature type="compositionally biased region" description="Basic and acidic residues" evidence="1">
    <location>
        <begin position="88"/>
        <end position="101"/>
    </location>
</feature>